<proteinExistence type="inferred from homology"/>
<dbReference type="Proteomes" id="UP000774617">
    <property type="component" value="Unassembled WGS sequence"/>
</dbReference>
<evidence type="ECO:0000313" key="4">
    <source>
        <dbReference type="Proteomes" id="UP000774617"/>
    </source>
</evidence>
<reference evidence="3 4" key="1">
    <citation type="journal article" date="2021" name="Nat. Commun.">
        <title>Genetic determinants of endophytism in the Arabidopsis root mycobiome.</title>
        <authorList>
            <person name="Mesny F."/>
            <person name="Miyauchi S."/>
            <person name="Thiergart T."/>
            <person name="Pickel B."/>
            <person name="Atanasova L."/>
            <person name="Karlsson M."/>
            <person name="Huettel B."/>
            <person name="Barry K.W."/>
            <person name="Haridas S."/>
            <person name="Chen C."/>
            <person name="Bauer D."/>
            <person name="Andreopoulos W."/>
            <person name="Pangilinan J."/>
            <person name="LaButti K."/>
            <person name="Riley R."/>
            <person name="Lipzen A."/>
            <person name="Clum A."/>
            <person name="Drula E."/>
            <person name="Henrissat B."/>
            <person name="Kohler A."/>
            <person name="Grigoriev I.V."/>
            <person name="Martin F.M."/>
            <person name="Hacquard S."/>
        </authorList>
    </citation>
    <scope>NUCLEOTIDE SEQUENCE [LARGE SCALE GENOMIC DNA]</scope>
    <source>
        <strain evidence="3 4">MPI-SDFR-AT-0080</strain>
    </source>
</reference>
<dbReference type="Gene3D" id="3.30.559.10">
    <property type="entry name" value="Chloramphenicol acetyltransferase-like domain"/>
    <property type="match status" value="1"/>
</dbReference>
<evidence type="ECO:0000259" key="2">
    <source>
        <dbReference type="Pfam" id="PF00755"/>
    </source>
</evidence>
<keyword evidence="4" id="KW-1185">Reference proteome</keyword>
<comment type="similarity">
    <text evidence="1">Belongs to the carnitine/choline acetyltransferase family.</text>
</comment>
<dbReference type="InterPro" id="IPR023213">
    <property type="entry name" value="CAT-like_dom_sf"/>
</dbReference>
<protein>
    <recommendedName>
        <fullName evidence="2">Choline/carnitine acyltransferase domain-containing protein</fullName>
    </recommendedName>
</protein>
<dbReference type="PANTHER" id="PTHR22589:SF103">
    <property type="entry name" value="CARNITINE O-ACETYL-TRANSFERASE, ISOFORM A-RELATED"/>
    <property type="match status" value="1"/>
</dbReference>
<evidence type="ECO:0000256" key="1">
    <source>
        <dbReference type="ARBA" id="ARBA00005232"/>
    </source>
</evidence>
<evidence type="ECO:0000313" key="3">
    <source>
        <dbReference type="EMBL" id="KAH7009051.1"/>
    </source>
</evidence>
<sequence length="143" mass="16053">MADPSVPDDKCRELFRAALDAHVKYITDASDGRGVDRHLFGLKKCLQHGEDIPSIYTDPTFAYSSHWYISSSQLSSEYFNGYGWSQVVDDGWGIAYMINENSIQFNVVSKNLGSERMSFYLNEAAGDIRDIMLPTLEAAKAKL</sequence>
<dbReference type="Pfam" id="PF00755">
    <property type="entry name" value="Carn_acyltransf"/>
    <property type="match status" value="1"/>
</dbReference>
<feature type="domain" description="Choline/carnitine acyltransferase" evidence="2">
    <location>
        <begin position="1"/>
        <end position="121"/>
    </location>
</feature>
<dbReference type="SUPFAM" id="SSF52777">
    <property type="entry name" value="CoA-dependent acyltransferases"/>
    <property type="match status" value="1"/>
</dbReference>
<comment type="caution">
    <text evidence="3">The sequence shown here is derived from an EMBL/GenBank/DDBJ whole genome shotgun (WGS) entry which is preliminary data.</text>
</comment>
<name>A0ABQ8FPQ2_9PEZI</name>
<gene>
    <name evidence="3" type="ORF">B0J12DRAFT_74131</name>
</gene>
<organism evidence="3 4">
    <name type="scientific">Macrophomina phaseolina</name>
    <dbReference type="NCBI Taxonomy" id="35725"/>
    <lineage>
        <taxon>Eukaryota</taxon>
        <taxon>Fungi</taxon>
        <taxon>Dikarya</taxon>
        <taxon>Ascomycota</taxon>
        <taxon>Pezizomycotina</taxon>
        <taxon>Dothideomycetes</taxon>
        <taxon>Dothideomycetes incertae sedis</taxon>
        <taxon>Botryosphaeriales</taxon>
        <taxon>Botryosphaeriaceae</taxon>
        <taxon>Macrophomina</taxon>
    </lineage>
</organism>
<accession>A0ABQ8FPQ2</accession>
<dbReference type="InterPro" id="IPR039551">
    <property type="entry name" value="Cho/carn_acyl_trans"/>
</dbReference>
<dbReference type="InterPro" id="IPR000542">
    <property type="entry name" value="Carn_acyl_trans"/>
</dbReference>
<dbReference type="PANTHER" id="PTHR22589">
    <property type="entry name" value="CARNITINE O-ACYLTRANSFERASE"/>
    <property type="match status" value="1"/>
</dbReference>
<dbReference type="EMBL" id="JAGTJR010000119">
    <property type="protein sequence ID" value="KAH7009051.1"/>
    <property type="molecule type" value="Genomic_DNA"/>
</dbReference>